<keyword evidence="3" id="KW-1185">Reference proteome</keyword>
<dbReference type="RefSeq" id="WP_200066988.1">
    <property type="nucleotide sequence ID" value="NZ_JAEHFW010000003.1"/>
</dbReference>
<feature type="chain" id="PRO_5037771809" evidence="1">
    <location>
        <begin position="23"/>
        <end position="142"/>
    </location>
</feature>
<dbReference type="Gene3D" id="3.10.450.50">
    <property type="match status" value="1"/>
</dbReference>
<evidence type="ECO:0000313" key="2">
    <source>
        <dbReference type="EMBL" id="MBK0380436.1"/>
    </source>
</evidence>
<evidence type="ECO:0000313" key="3">
    <source>
        <dbReference type="Proteomes" id="UP000613193"/>
    </source>
</evidence>
<reference evidence="2" key="1">
    <citation type="submission" date="2020-12" db="EMBL/GenBank/DDBJ databases">
        <title>Bacterial novel species Mucilaginibacter sp. SD-g isolated from soil.</title>
        <authorList>
            <person name="Jung H.-Y."/>
        </authorList>
    </citation>
    <scope>NUCLEOTIDE SEQUENCE</scope>
    <source>
        <strain evidence="2">SD-g</strain>
    </source>
</reference>
<name>A0A934UP06_9SPHI</name>
<sequence>MKNLKSIILGLALLITCGTVNAGTKTEGENLTKNYAINTYVDAMTRGKLSGLDEVLDRSVKFSMLRGKNMLSFNKKEMLNYLKKTGNVEQACTTSTRIVESNADLALIRVDMKFENFVRSNYLTVANTGNGWKITNVYSVFK</sequence>
<gene>
    <name evidence="2" type="ORF">I5M19_14015</name>
</gene>
<dbReference type="Pfam" id="PF12893">
    <property type="entry name" value="Lumazine_bd_2"/>
    <property type="match status" value="1"/>
</dbReference>
<dbReference type="InterPro" id="IPR032710">
    <property type="entry name" value="NTF2-like_dom_sf"/>
</dbReference>
<dbReference type="InterPro" id="IPR039437">
    <property type="entry name" value="FrzH/put_lumazine-bd"/>
</dbReference>
<accession>A0A934UP06</accession>
<evidence type="ECO:0000256" key="1">
    <source>
        <dbReference type="SAM" id="SignalP"/>
    </source>
</evidence>
<dbReference type="AlphaFoldDB" id="A0A934UP06"/>
<comment type="caution">
    <text evidence="2">The sequence shown here is derived from an EMBL/GenBank/DDBJ whole genome shotgun (WGS) entry which is preliminary data.</text>
</comment>
<dbReference type="EMBL" id="JAEHFW010000003">
    <property type="protein sequence ID" value="MBK0380436.1"/>
    <property type="molecule type" value="Genomic_DNA"/>
</dbReference>
<organism evidence="2 3">
    <name type="scientific">Mucilaginibacter segetis</name>
    <dbReference type="NCBI Taxonomy" id="2793071"/>
    <lineage>
        <taxon>Bacteria</taxon>
        <taxon>Pseudomonadati</taxon>
        <taxon>Bacteroidota</taxon>
        <taxon>Sphingobacteriia</taxon>
        <taxon>Sphingobacteriales</taxon>
        <taxon>Sphingobacteriaceae</taxon>
        <taxon>Mucilaginibacter</taxon>
    </lineage>
</organism>
<proteinExistence type="predicted"/>
<dbReference type="Proteomes" id="UP000613193">
    <property type="component" value="Unassembled WGS sequence"/>
</dbReference>
<keyword evidence="1" id="KW-0732">Signal</keyword>
<dbReference type="SUPFAM" id="SSF54427">
    <property type="entry name" value="NTF2-like"/>
    <property type="match status" value="1"/>
</dbReference>
<protein>
    <submittedName>
        <fullName evidence="2">Nuclear transport factor 2 family protein</fullName>
    </submittedName>
</protein>
<feature type="signal peptide" evidence="1">
    <location>
        <begin position="1"/>
        <end position="22"/>
    </location>
</feature>